<proteinExistence type="predicted"/>
<dbReference type="Pfam" id="PF10973">
    <property type="entry name" value="DUF2799"/>
    <property type="match status" value="1"/>
</dbReference>
<evidence type="ECO:0000256" key="1">
    <source>
        <dbReference type="SAM" id="Coils"/>
    </source>
</evidence>
<accession>B3PF67</accession>
<sequence length="220" mass="25083">MVARLMGQKTETHIWGVFTLAAILLGLNGCASMSEQECLAADWRLVGYEDATQGRNASTISAHRKACARINVVPDLDRYQQGYREGARQYCVRPTAYQLGINGGKYEGICPADLEPAFLRAYRDGQALYAITRNIEDQQDSLRSYQSDIAGYQQEIAQHELDIIDPASTANERRDHLRALEKLRRKIADAEIEITHIERNINNLQFDYRDLQQHHQRLGY</sequence>
<gene>
    <name evidence="2" type="ordered locus">CJA_3381</name>
</gene>
<reference evidence="2 3" key="1">
    <citation type="journal article" date="2008" name="J. Bacteriol.">
        <title>Insights into plant cell wall degradation from the genome sequence of the soil bacterium Cellvibrio japonicus.</title>
        <authorList>
            <person name="Deboy R.T."/>
            <person name="Mongodin E.F."/>
            <person name="Fouts D.E."/>
            <person name="Tailford L.E."/>
            <person name="Khouri H."/>
            <person name="Emerson J.B."/>
            <person name="Mohamoud Y."/>
            <person name="Watkins K."/>
            <person name="Henrissat B."/>
            <person name="Gilbert H.J."/>
            <person name="Nelson K.E."/>
        </authorList>
    </citation>
    <scope>NUCLEOTIDE SEQUENCE [LARGE SCALE GENOMIC DNA]</scope>
    <source>
        <strain evidence="2 3">Ueda107</strain>
    </source>
</reference>
<evidence type="ECO:0008006" key="4">
    <source>
        <dbReference type="Google" id="ProtNLM"/>
    </source>
</evidence>
<dbReference type="AlphaFoldDB" id="B3PF67"/>
<dbReference type="Gene3D" id="1.10.287.1490">
    <property type="match status" value="1"/>
</dbReference>
<keyword evidence="1" id="KW-0175">Coiled coil</keyword>
<dbReference type="HOGENOM" id="CLU_097525_0_0_6"/>
<dbReference type="KEGG" id="cja:CJA_3381"/>
<evidence type="ECO:0000313" key="3">
    <source>
        <dbReference type="Proteomes" id="UP000001036"/>
    </source>
</evidence>
<dbReference type="EMBL" id="CP000934">
    <property type="protein sequence ID" value="ACE83879.1"/>
    <property type="molecule type" value="Genomic_DNA"/>
</dbReference>
<evidence type="ECO:0000313" key="2">
    <source>
        <dbReference type="EMBL" id="ACE83879.1"/>
    </source>
</evidence>
<feature type="coiled-coil region" evidence="1">
    <location>
        <begin position="135"/>
        <end position="214"/>
    </location>
</feature>
<dbReference type="Proteomes" id="UP000001036">
    <property type="component" value="Chromosome"/>
</dbReference>
<dbReference type="eggNOG" id="ENOG5032YRS">
    <property type="taxonomic scope" value="Bacteria"/>
</dbReference>
<name>B3PF67_CELJU</name>
<dbReference type="InterPro" id="IPR021242">
    <property type="entry name" value="DUF2799"/>
</dbReference>
<organism evidence="2 3">
    <name type="scientific">Cellvibrio japonicus (strain Ueda107)</name>
    <name type="common">Pseudomonas fluorescens subsp. cellulosa</name>
    <dbReference type="NCBI Taxonomy" id="498211"/>
    <lineage>
        <taxon>Bacteria</taxon>
        <taxon>Pseudomonadati</taxon>
        <taxon>Pseudomonadota</taxon>
        <taxon>Gammaproteobacteria</taxon>
        <taxon>Cellvibrionales</taxon>
        <taxon>Cellvibrionaceae</taxon>
        <taxon>Cellvibrio</taxon>
    </lineage>
</organism>
<dbReference type="STRING" id="498211.CJA_3381"/>
<keyword evidence="3" id="KW-1185">Reference proteome</keyword>
<protein>
    <recommendedName>
        <fullName evidence="4">ATPase involved in DNA repair</fullName>
    </recommendedName>
</protein>